<accession>I0HQ64</accession>
<evidence type="ECO:0000313" key="3">
    <source>
        <dbReference type="Proteomes" id="UP000007883"/>
    </source>
</evidence>
<dbReference type="InterPro" id="IPR047610">
    <property type="entry name" value="ImuA_translesion"/>
</dbReference>
<evidence type="ECO:0000256" key="1">
    <source>
        <dbReference type="SAM" id="MobiDB-lite"/>
    </source>
</evidence>
<dbReference type="RefSeq" id="WP_014428014.1">
    <property type="nucleotide sequence ID" value="NC_017075.1"/>
</dbReference>
<sequence length="281" mass="30104">MTAALEWAGSDGEVPVQAFNRPVQSRSRRSQPGELPPEVESALWRGTELGLQAGPVLGSGFEALDRELPGGGWPCRSLTELLCPQPSVLEWRLLGPALRAVVGRGGSVVVVGPPKTPHLPGLRHEGLDDAHLVWIQADAPSERLWCTEQLVKAGTCGAVLAWLPQARPEQIRRLQVCAPACDGPVFLFRPSSAQHEPSAAPLRVLASFGLDWELQLRLLKRRGAAYDGVIQLASIPGGLGAVLTPRLRHPSRLLHVPSKVAPHALGSPVASLAARRHATVR</sequence>
<dbReference type="AlphaFoldDB" id="I0HQ64"/>
<dbReference type="InterPro" id="IPR027417">
    <property type="entry name" value="P-loop_NTPase"/>
</dbReference>
<gene>
    <name evidence="2" type="ordered locus">RGE_18100</name>
</gene>
<reference evidence="2 3" key="1">
    <citation type="journal article" date="2012" name="J. Bacteriol.">
        <title>Complete genome sequence of phototrophic betaproteobacterium Rubrivivax gelatinosus IL144.</title>
        <authorList>
            <person name="Nagashima S."/>
            <person name="Kamimura A."/>
            <person name="Shimizu T."/>
            <person name="Nakamura-isaki S."/>
            <person name="Aono E."/>
            <person name="Sakamoto K."/>
            <person name="Ichikawa N."/>
            <person name="Nakazawa H."/>
            <person name="Sekine M."/>
            <person name="Yamazaki S."/>
            <person name="Fujita N."/>
            <person name="Shimada K."/>
            <person name="Hanada S."/>
            <person name="Nagashima K.V.P."/>
        </authorList>
    </citation>
    <scope>NUCLEOTIDE SEQUENCE [LARGE SCALE GENOMIC DNA]</scope>
    <source>
        <strain evidence="3">NBRC 100245 / IL144</strain>
    </source>
</reference>
<feature type="region of interest" description="Disordered" evidence="1">
    <location>
        <begin position="16"/>
        <end position="37"/>
    </location>
</feature>
<dbReference type="Proteomes" id="UP000007883">
    <property type="component" value="Chromosome"/>
</dbReference>
<dbReference type="STRING" id="983917.RGE_18100"/>
<dbReference type="NCBIfam" id="NF033429">
    <property type="entry name" value="ImuA_translesion"/>
    <property type="match status" value="1"/>
</dbReference>
<evidence type="ECO:0000313" key="2">
    <source>
        <dbReference type="EMBL" id="BAL95151.1"/>
    </source>
</evidence>
<dbReference type="KEGG" id="rge:RGE_18100"/>
<name>I0HQ64_RUBGI</name>
<dbReference type="eggNOG" id="COG4544">
    <property type="taxonomic scope" value="Bacteria"/>
</dbReference>
<dbReference type="HOGENOM" id="CLU_064653_0_1_4"/>
<keyword evidence="3" id="KW-1185">Reference proteome</keyword>
<organism evidence="2 3">
    <name type="scientific">Rubrivivax gelatinosus (strain NBRC 100245 / IL144)</name>
    <dbReference type="NCBI Taxonomy" id="983917"/>
    <lineage>
        <taxon>Bacteria</taxon>
        <taxon>Pseudomonadati</taxon>
        <taxon>Pseudomonadota</taxon>
        <taxon>Betaproteobacteria</taxon>
        <taxon>Burkholderiales</taxon>
        <taxon>Sphaerotilaceae</taxon>
        <taxon>Rubrivivax</taxon>
    </lineage>
</organism>
<proteinExistence type="predicted"/>
<protein>
    <recommendedName>
        <fullName evidence="4">Protein ImuA</fullName>
    </recommendedName>
</protein>
<dbReference type="Gene3D" id="3.40.50.300">
    <property type="entry name" value="P-loop containing nucleotide triphosphate hydrolases"/>
    <property type="match status" value="1"/>
</dbReference>
<dbReference type="PATRIC" id="fig|983917.3.peg.1754"/>
<dbReference type="SUPFAM" id="SSF52540">
    <property type="entry name" value="P-loop containing nucleoside triphosphate hydrolases"/>
    <property type="match status" value="1"/>
</dbReference>
<dbReference type="EMBL" id="AP012320">
    <property type="protein sequence ID" value="BAL95151.1"/>
    <property type="molecule type" value="Genomic_DNA"/>
</dbReference>
<evidence type="ECO:0008006" key="4">
    <source>
        <dbReference type="Google" id="ProtNLM"/>
    </source>
</evidence>